<keyword evidence="2" id="KW-1185">Reference proteome</keyword>
<organism evidence="1 2">
    <name type="scientific">Bambusicola thoracicus</name>
    <name type="common">Chinese bamboo-partridge</name>
    <name type="synonym">Perdix thoracica</name>
    <dbReference type="NCBI Taxonomy" id="9083"/>
    <lineage>
        <taxon>Eukaryota</taxon>
        <taxon>Metazoa</taxon>
        <taxon>Chordata</taxon>
        <taxon>Craniata</taxon>
        <taxon>Vertebrata</taxon>
        <taxon>Euteleostomi</taxon>
        <taxon>Archelosauria</taxon>
        <taxon>Archosauria</taxon>
        <taxon>Dinosauria</taxon>
        <taxon>Saurischia</taxon>
        <taxon>Theropoda</taxon>
        <taxon>Coelurosauria</taxon>
        <taxon>Aves</taxon>
        <taxon>Neognathae</taxon>
        <taxon>Galloanserae</taxon>
        <taxon>Galliformes</taxon>
        <taxon>Phasianidae</taxon>
        <taxon>Perdicinae</taxon>
        <taxon>Bambusicola</taxon>
    </lineage>
</organism>
<evidence type="ECO:0000313" key="1">
    <source>
        <dbReference type="EMBL" id="POI24465.1"/>
    </source>
</evidence>
<dbReference type="Proteomes" id="UP000237246">
    <property type="component" value="Unassembled WGS sequence"/>
</dbReference>
<dbReference type="EMBL" id="PPHD01041005">
    <property type="protein sequence ID" value="POI24465.1"/>
    <property type="molecule type" value="Genomic_DNA"/>
</dbReference>
<evidence type="ECO:0000313" key="2">
    <source>
        <dbReference type="Proteomes" id="UP000237246"/>
    </source>
</evidence>
<reference evidence="1 2" key="1">
    <citation type="submission" date="2018-01" db="EMBL/GenBank/DDBJ databases">
        <title>Comparison of the Chinese Bamboo Partridge and Red Junglefowl genome sequences highlights the importance of demography in genome evolution.</title>
        <authorList>
            <person name="Tiley G.P."/>
            <person name="Kimball R.T."/>
            <person name="Braun E.L."/>
            <person name="Burleigh J.G."/>
        </authorList>
    </citation>
    <scope>NUCLEOTIDE SEQUENCE [LARGE SCALE GENOMIC DNA]</scope>
    <source>
        <strain evidence="1">RTK389</strain>
        <tissue evidence="1">Blood</tissue>
    </source>
</reference>
<sequence>MLWITWSVG</sequence>
<protein>
    <submittedName>
        <fullName evidence="1">Uncharacterized protein</fullName>
    </submittedName>
</protein>
<comment type="caution">
    <text evidence="1">The sequence shown here is derived from an EMBL/GenBank/DDBJ whole genome shotgun (WGS) entry which is preliminary data.</text>
</comment>
<gene>
    <name evidence="1" type="ORF">CIB84_011785</name>
</gene>
<name>A0A2P4SK34_BAMTH</name>
<accession>A0A2P4SK34</accession>
<proteinExistence type="predicted"/>